<dbReference type="AlphaFoldDB" id="A0A2U3XKZ6"/>
<dbReference type="STRING" id="9713.A0A2U3XKZ6"/>
<gene>
    <name evidence="3" type="primary">CUNH1orf185</name>
</gene>
<keyword evidence="1" id="KW-1133">Transmembrane helix</keyword>
<evidence type="ECO:0000313" key="3">
    <source>
        <dbReference type="RefSeq" id="XP_006732142.1"/>
    </source>
</evidence>
<sequence>MATSSKVIEFCNAEWMFSTSVILSWAPAGSNIADRCMAAILQVHDALFASMVHCRQGSKHTEIHRSVRNEASEGNTGTFFTNVEFSSDGFKIESHSLMPGKQDEKTSSSFYMLFNEMEDSSSKWDFLKPSPSSTLSKRKKCSTDDETVIITVGFFNHLTYFLAAGAVTLGIGFFALASALWFLICKRREIFQNSKFKATDERCRQRSLKGKIKNHSQCIFISRNFHTGGFQSQEEQRKKETAHIKVIKDHSKDEFCLATKKVICDPSETSLATHPSSVTLSLSTLPSDSYYSQSIEAADDWFSDDTLAKKSSPIPFLREPLMEKVLSYLSTISLEDCTENVLNMTLYDDQKDDSIKEIFSRRNTEVEIQNLQHNIE</sequence>
<dbReference type="PANTHER" id="PTHR37858">
    <property type="entry name" value="HYPOTHETICAL PROTEIN LOC689589"/>
    <property type="match status" value="1"/>
</dbReference>
<dbReference type="Proteomes" id="UP000245341">
    <property type="component" value="Unplaced"/>
</dbReference>
<organism evidence="2 3">
    <name type="scientific">Leptonychotes weddellii</name>
    <name type="common">Weddell seal</name>
    <name type="synonym">Otaria weddellii</name>
    <dbReference type="NCBI Taxonomy" id="9713"/>
    <lineage>
        <taxon>Eukaryota</taxon>
        <taxon>Metazoa</taxon>
        <taxon>Chordata</taxon>
        <taxon>Craniata</taxon>
        <taxon>Vertebrata</taxon>
        <taxon>Euteleostomi</taxon>
        <taxon>Mammalia</taxon>
        <taxon>Eutheria</taxon>
        <taxon>Laurasiatheria</taxon>
        <taxon>Carnivora</taxon>
        <taxon>Caniformia</taxon>
        <taxon>Pinnipedia</taxon>
        <taxon>Phocidae</taxon>
        <taxon>Monachinae</taxon>
        <taxon>Lobodontini</taxon>
        <taxon>Leptonychotes</taxon>
    </lineage>
</organism>
<dbReference type="GeneID" id="102726991"/>
<keyword evidence="2" id="KW-1185">Reference proteome</keyword>
<dbReference type="RefSeq" id="XP_006732142.1">
    <property type="nucleotide sequence ID" value="XM_006732079.2"/>
</dbReference>
<feature type="transmembrane region" description="Helical" evidence="1">
    <location>
        <begin position="160"/>
        <end position="184"/>
    </location>
</feature>
<dbReference type="Pfam" id="PF15842">
    <property type="entry name" value="DUF4718"/>
    <property type="match status" value="1"/>
</dbReference>
<proteinExistence type="predicted"/>
<dbReference type="KEGG" id="lww:102726991"/>
<dbReference type="CTD" id="101662209"/>
<dbReference type="OrthoDB" id="9423720at2759"/>
<name>A0A2U3XKZ6_LEPWE</name>
<dbReference type="InterPro" id="IPR031695">
    <property type="entry name" value="DUF4718"/>
</dbReference>
<keyword evidence="1" id="KW-0472">Membrane</keyword>
<keyword evidence="1" id="KW-0812">Transmembrane</keyword>
<accession>A0A2U3XKZ6</accession>
<evidence type="ECO:0000313" key="2">
    <source>
        <dbReference type="Proteomes" id="UP000245341"/>
    </source>
</evidence>
<evidence type="ECO:0000256" key="1">
    <source>
        <dbReference type="SAM" id="Phobius"/>
    </source>
</evidence>
<reference evidence="3" key="1">
    <citation type="submission" date="2025-08" db="UniProtKB">
        <authorList>
            <consortium name="RefSeq"/>
        </authorList>
    </citation>
    <scope>IDENTIFICATION</scope>
    <source>
        <tissue evidence="3">Liver</tissue>
    </source>
</reference>
<protein>
    <submittedName>
        <fullName evidence="3">Uncharacterized protein C1orf185 homolog</fullName>
    </submittedName>
</protein>
<dbReference type="PANTHER" id="PTHR37858:SF1">
    <property type="entry name" value="CHROMOSOME 1 OPEN READING FRAME 185"/>
    <property type="match status" value="1"/>
</dbReference>